<keyword evidence="2" id="KW-1185">Reference proteome</keyword>
<sequence length="268" mass="28492">MDDIVVEAMMAEGGFGKSSGGVNTSTSVTVAPHRADDNANVITVVTGSMHAKHSAISERELVEGESSQSQSQNTRTSVFQRLNFASVVGKAQTRMLDYYPLEDRKSKVVAIPIELANEENQTNGIKERGVTQSQSTSEGVDKRGDAMIEDQVGELNGGEVNVGDREAINEHNNIDLGAFLEDITVNVIQSDNGKSEQQGLQKEAIATRPSTPFKPKVVPNEGGTKAMNGTKPISGPKTIRGILKTTNRYSTLGNEEGGGCRGGSSSNP</sequence>
<reference evidence="1 2" key="2">
    <citation type="journal article" date="2022" name="Mol. Ecol. Resour.">
        <title>The genomes of chicory, endive, great burdock and yacon provide insights into Asteraceae paleo-polyploidization history and plant inulin production.</title>
        <authorList>
            <person name="Fan W."/>
            <person name="Wang S."/>
            <person name="Wang H."/>
            <person name="Wang A."/>
            <person name="Jiang F."/>
            <person name="Liu H."/>
            <person name="Zhao H."/>
            <person name="Xu D."/>
            <person name="Zhang Y."/>
        </authorList>
    </citation>
    <scope>NUCLEOTIDE SEQUENCE [LARGE SCALE GENOMIC DNA]</scope>
    <source>
        <strain evidence="2">cv. Niubang</strain>
    </source>
</reference>
<organism evidence="1 2">
    <name type="scientific">Arctium lappa</name>
    <name type="common">Greater burdock</name>
    <name type="synonym">Lappa major</name>
    <dbReference type="NCBI Taxonomy" id="4217"/>
    <lineage>
        <taxon>Eukaryota</taxon>
        <taxon>Viridiplantae</taxon>
        <taxon>Streptophyta</taxon>
        <taxon>Embryophyta</taxon>
        <taxon>Tracheophyta</taxon>
        <taxon>Spermatophyta</taxon>
        <taxon>Magnoliopsida</taxon>
        <taxon>eudicotyledons</taxon>
        <taxon>Gunneridae</taxon>
        <taxon>Pentapetalae</taxon>
        <taxon>asterids</taxon>
        <taxon>campanulids</taxon>
        <taxon>Asterales</taxon>
        <taxon>Asteraceae</taxon>
        <taxon>Carduoideae</taxon>
        <taxon>Cardueae</taxon>
        <taxon>Arctiinae</taxon>
        <taxon>Arctium</taxon>
    </lineage>
</organism>
<gene>
    <name evidence="1" type="ORF">L6452_34969</name>
</gene>
<proteinExistence type="predicted"/>
<protein>
    <submittedName>
        <fullName evidence="1">Uncharacterized protein</fullName>
    </submittedName>
</protein>
<dbReference type="Proteomes" id="UP001055879">
    <property type="component" value="Linkage Group LG12"/>
</dbReference>
<evidence type="ECO:0000313" key="1">
    <source>
        <dbReference type="EMBL" id="KAI3685712.1"/>
    </source>
</evidence>
<comment type="caution">
    <text evidence="1">The sequence shown here is derived from an EMBL/GenBank/DDBJ whole genome shotgun (WGS) entry which is preliminary data.</text>
</comment>
<reference evidence="2" key="1">
    <citation type="journal article" date="2022" name="Mol. Ecol. Resour.">
        <title>The genomes of chicory, endive, great burdock and yacon provide insights into Asteraceae palaeo-polyploidization history and plant inulin production.</title>
        <authorList>
            <person name="Fan W."/>
            <person name="Wang S."/>
            <person name="Wang H."/>
            <person name="Wang A."/>
            <person name="Jiang F."/>
            <person name="Liu H."/>
            <person name="Zhao H."/>
            <person name="Xu D."/>
            <person name="Zhang Y."/>
        </authorList>
    </citation>
    <scope>NUCLEOTIDE SEQUENCE [LARGE SCALE GENOMIC DNA]</scope>
    <source>
        <strain evidence="2">cv. Niubang</strain>
    </source>
</reference>
<evidence type="ECO:0000313" key="2">
    <source>
        <dbReference type="Proteomes" id="UP001055879"/>
    </source>
</evidence>
<name>A0ACB8YJN0_ARCLA</name>
<dbReference type="EMBL" id="CM042058">
    <property type="protein sequence ID" value="KAI3685712.1"/>
    <property type="molecule type" value="Genomic_DNA"/>
</dbReference>
<accession>A0ACB8YJN0</accession>